<dbReference type="HOGENOM" id="CLU_004184_6_2_1"/>
<feature type="domain" description="Heterokaryon incompatibility" evidence="1">
    <location>
        <begin position="48"/>
        <end position="101"/>
    </location>
</feature>
<organism evidence="2 3">
    <name type="scientific">Botryotinia fuckeliana (strain T4)</name>
    <name type="common">Noble rot fungus</name>
    <name type="synonym">Botrytis cinerea</name>
    <dbReference type="NCBI Taxonomy" id="999810"/>
    <lineage>
        <taxon>Eukaryota</taxon>
        <taxon>Fungi</taxon>
        <taxon>Dikarya</taxon>
        <taxon>Ascomycota</taxon>
        <taxon>Pezizomycotina</taxon>
        <taxon>Leotiomycetes</taxon>
        <taxon>Helotiales</taxon>
        <taxon>Sclerotiniaceae</taxon>
        <taxon>Botrytis</taxon>
    </lineage>
</organism>
<sequence length="101" mass="11653">MDLDENLQIDLEEPTFRLLRLFHGKFEHPIQCDLFNGSFDKPETMIPYAALSYTWGGSEKLAKVKVNNATTQVTSNLYAALRYLRSERTDLILWIDAICIN</sequence>
<dbReference type="EMBL" id="FQ790347">
    <property type="protein sequence ID" value="CCD53464.1"/>
    <property type="molecule type" value="Genomic_DNA"/>
</dbReference>
<dbReference type="InterPro" id="IPR010730">
    <property type="entry name" value="HET"/>
</dbReference>
<dbReference type="PANTHER" id="PTHR24148">
    <property type="entry name" value="ANKYRIN REPEAT DOMAIN-CONTAINING PROTEIN 39 HOMOLOG-RELATED"/>
    <property type="match status" value="1"/>
</dbReference>
<dbReference type="AlphaFoldDB" id="G2YPB6"/>
<reference evidence="3" key="1">
    <citation type="journal article" date="2011" name="PLoS Genet.">
        <title>Genomic analysis of the necrotrophic fungal pathogens Sclerotinia sclerotiorum and Botrytis cinerea.</title>
        <authorList>
            <person name="Amselem J."/>
            <person name="Cuomo C.A."/>
            <person name="van Kan J.A."/>
            <person name="Viaud M."/>
            <person name="Benito E.P."/>
            <person name="Couloux A."/>
            <person name="Coutinho P.M."/>
            <person name="de Vries R.P."/>
            <person name="Dyer P.S."/>
            <person name="Fillinger S."/>
            <person name="Fournier E."/>
            <person name="Gout L."/>
            <person name="Hahn M."/>
            <person name="Kohn L."/>
            <person name="Lapalu N."/>
            <person name="Plummer K.M."/>
            <person name="Pradier J.M."/>
            <person name="Quevillon E."/>
            <person name="Sharon A."/>
            <person name="Simon A."/>
            <person name="ten Have A."/>
            <person name="Tudzynski B."/>
            <person name="Tudzynski P."/>
            <person name="Wincker P."/>
            <person name="Andrew M."/>
            <person name="Anthouard V."/>
            <person name="Beever R.E."/>
            <person name="Beffa R."/>
            <person name="Benoit I."/>
            <person name="Bouzid O."/>
            <person name="Brault B."/>
            <person name="Chen Z."/>
            <person name="Choquer M."/>
            <person name="Collemare J."/>
            <person name="Cotton P."/>
            <person name="Danchin E.G."/>
            <person name="Da Silva C."/>
            <person name="Gautier A."/>
            <person name="Giraud C."/>
            <person name="Giraud T."/>
            <person name="Gonzalez C."/>
            <person name="Grossetete S."/>
            <person name="Guldener U."/>
            <person name="Henrissat B."/>
            <person name="Howlett B.J."/>
            <person name="Kodira C."/>
            <person name="Kretschmer M."/>
            <person name="Lappartient A."/>
            <person name="Leroch M."/>
            <person name="Levis C."/>
            <person name="Mauceli E."/>
            <person name="Neuveglise C."/>
            <person name="Oeser B."/>
            <person name="Pearson M."/>
            <person name="Poulain J."/>
            <person name="Poussereau N."/>
            <person name="Quesneville H."/>
            <person name="Rascle C."/>
            <person name="Schumacher J."/>
            <person name="Segurens B."/>
            <person name="Sexton A."/>
            <person name="Silva E."/>
            <person name="Sirven C."/>
            <person name="Soanes D.M."/>
            <person name="Talbot N.J."/>
            <person name="Templeton M."/>
            <person name="Yandava C."/>
            <person name="Yarden O."/>
            <person name="Zeng Q."/>
            <person name="Rollins J.A."/>
            <person name="Lebrun M.H."/>
            <person name="Dickman M."/>
        </authorList>
    </citation>
    <scope>NUCLEOTIDE SEQUENCE [LARGE SCALE GENOMIC DNA]</scope>
    <source>
        <strain evidence="3">T4</strain>
    </source>
</reference>
<proteinExistence type="predicted"/>
<dbReference type="STRING" id="999810.G2YPB6"/>
<dbReference type="Proteomes" id="UP000008177">
    <property type="component" value="Unplaced contigs"/>
</dbReference>
<gene>
    <name evidence="2" type="ORF">BofuT4_P135090.1</name>
</gene>
<dbReference type="Pfam" id="PF06985">
    <property type="entry name" value="HET"/>
    <property type="match status" value="1"/>
</dbReference>
<accession>G2YPB6</accession>
<dbReference type="InterPro" id="IPR052895">
    <property type="entry name" value="HetReg/Transcr_Mod"/>
</dbReference>
<evidence type="ECO:0000259" key="1">
    <source>
        <dbReference type="Pfam" id="PF06985"/>
    </source>
</evidence>
<dbReference type="OrthoDB" id="194358at2759"/>
<dbReference type="InParanoid" id="G2YPB6"/>
<evidence type="ECO:0000313" key="3">
    <source>
        <dbReference type="Proteomes" id="UP000008177"/>
    </source>
</evidence>
<protein>
    <recommendedName>
        <fullName evidence="1">Heterokaryon incompatibility domain-containing protein</fullName>
    </recommendedName>
</protein>
<name>G2YPB6_BOTF4</name>
<evidence type="ECO:0000313" key="2">
    <source>
        <dbReference type="EMBL" id="CCD53464.1"/>
    </source>
</evidence>
<dbReference type="PANTHER" id="PTHR24148:SF73">
    <property type="entry name" value="HET DOMAIN PROTEIN (AFU_ORTHOLOGUE AFUA_8G01020)"/>
    <property type="match status" value="1"/>
</dbReference>